<dbReference type="InterPro" id="IPR004437">
    <property type="entry name" value="ParB/RepB/Spo0J"/>
</dbReference>
<feature type="coiled-coil region" evidence="2">
    <location>
        <begin position="15"/>
        <end position="42"/>
    </location>
</feature>
<protein>
    <submittedName>
        <fullName evidence="4">ParB/RepB/Spo0J family partition protein</fullName>
    </submittedName>
</protein>
<dbReference type="RefSeq" id="WP_229491142.1">
    <property type="nucleotide sequence ID" value="NZ_JAIVFQ010000178.1"/>
</dbReference>
<reference evidence="4 5" key="1">
    <citation type="journal article" date="2021" name="Microorganisms">
        <title>Genome Evolution of Filamentous Cyanobacterium Nostoc Species: From Facultative Symbiosis to Free Living.</title>
        <authorList>
            <person name="Huo D."/>
            <person name="Li H."/>
            <person name="Cai F."/>
            <person name="Guo X."/>
            <person name="Qiao Z."/>
            <person name="Wang W."/>
            <person name="Yu G."/>
            <person name="Li R."/>
        </authorList>
    </citation>
    <scope>NUCLEOTIDE SEQUENCE [LARGE SCALE GENOMIC DNA]</scope>
    <source>
        <strain evidence="4 5">CHAB 5714</strain>
    </source>
</reference>
<dbReference type="NCBIfam" id="TIGR00180">
    <property type="entry name" value="parB_part"/>
    <property type="match status" value="1"/>
</dbReference>
<name>A0ABS8IL01_9NOSO</name>
<evidence type="ECO:0000313" key="5">
    <source>
        <dbReference type="Proteomes" id="UP001199525"/>
    </source>
</evidence>
<proteinExistence type="inferred from homology"/>
<dbReference type="Proteomes" id="UP001199525">
    <property type="component" value="Unassembled WGS sequence"/>
</dbReference>
<dbReference type="InterPro" id="IPR003115">
    <property type="entry name" value="ParB_N"/>
</dbReference>
<accession>A0ABS8IL01</accession>
<dbReference type="EMBL" id="JAIVFQ010000178">
    <property type="protein sequence ID" value="MCC5604970.1"/>
    <property type="molecule type" value="Genomic_DNA"/>
</dbReference>
<dbReference type="PANTHER" id="PTHR33375">
    <property type="entry name" value="CHROMOSOME-PARTITIONING PROTEIN PARB-RELATED"/>
    <property type="match status" value="1"/>
</dbReference>
<dbReference type="InterPro" id="IPR036086">
    <property type="entry name" value="ParB/Sulfiredoxin_sf"/>
</dbReference>
<comment type="similarity">
    <text evidence="1">Belongs to the ParB family.</text>
</comment>
<dbReference type="InterPro" id="IPR050336">
    <property type="entry name" value="Chromosome_partition/occlusion"/>
</dbReference>
<keyword evidence="5" id="KW-1185">Reference proteome</keyword>
<feature type="domain" description="ParB-like N-terminal" evidence="3">
    <location>
        <begin position="65"/>
        <end position="153"/>
    </location>
</feature>
<dbReference type="SMART" id="SM00470">
    <property type="entry name" value="ParB"/>
    <property type="match status" value="1"/>
</dbReference>
<dbReference type="SUPFAM" id="SSF110849">
    <property type="entry name" value="ParB/Sulfiredoxin"/>
    <property type="match status" value="1"/>
</dbReference>
<gene>
    <name evidence="4" type="ORF">LC586_39040</name>
</gene>
<evidence type="ECO:0000256" key="1">
    <source>
        <dbReference type="ARBA" id="ARBA00006295"/>
    </source>
</evidence>
<organism evidence="4 5">
    <name type="scientific">Nostoc favosum CHAB5714</name>
    <dbReference type="NCBI Taxonomy" id="2780399"/>
    <lineage>
        <taxon>Bacteria</taxon>
        <taxon>Bacillati</taxon>
        <taxon>Cyanobacteriota</taxon>
        <taxon>Cyanophyceae</taxon>
        <taxon>Nostocales</taxon>
        <taxon>Nostocaceae</taxon>
        <taxon>Nostoc</taxon>
        <taxon>Nostoc favosum</taxon>
    </lineage>
</organism>
<keyword evidence="2" id="KW-0175">Coiled coil</keyword>
<evidence type="ECO:0000259" key="3">
    <source>
        <dbReference type="SMART" id="SM00470"/>
    </source>
</evidence>
<dbReference type="Gene3D" id="3.90.1530.10">
    <property type="entry name" value="Conserved hypothetical protein from pyrococcus furiosus pfu- 392566-001, ParB domain"/>
    <property type="match status" value="1"/>
</dbReference>
<sequence length="395" mass="43939">MATRKAPDLTNYFSAAKQSQQLSEAESEIQRLKAEIEELRSKGFTELEEQLQTLRSQLQSQSGIQSIPLEQIQPNPEQPRQTFLAESIESMSRSLTSDGQLEPIILIQRENLVIFDGERRWRSAKTLGWQNLQAVIIPEPAALHRKALLTSLHREDLNPLDKAEAIVRELASNAGLESEDIPRILSTVVRRLNAQKRMNSVVELMTGTPEEQQQGLADMDLDESEQAVLALLLDLQLNPASIDANIFPMLSLAEDLKAAIRSRGLKGVHAMALQKLSAKNLGLSESEAQAIRSNTTQQAIFQKLSVQATRKLVAEVIASQSQASPTPQKQRLPVATATRSLHKISGEALKKAEVSQLMEFQEALRQKLAEIELVLKQKAINATELSHHQEVEQPE</sequence>
<comment type="caution">
    <text evidence="4">The sequence shown here is derived from an EMBL/GenBank/DDBJ whole genome shotgun (WGS) entry which is preliminary data.</text>
</comment>
<evidence type="ECO:0000256" key="2">
    <source>
        <dbReference type="SAM" id="Coils"/>
    </source>
</evidence>
<dbReference type="Pfam" id="PF02195">
    <property type="entry name" value="ParB_N"/>
    <property type="match status" value="1"/>
</dbReference>
<evidence type="ECO:0000313" key="4">
    <source>
        <dbReference type="EMBL" id="MCC5604970.1"/>
    </source>
</evidence>
<dbReference type="PANTHER" id="PTHR33375:SF1">
    <property type="entry name" value="CHROMOSOME-PARTITIONING PROTEIN PARB-RELATED"/>
    <property type="match status" value="1"/>
</dbReference>